<organism evidence="3 4">
    <name type="scientific">Daphnia magna</name>
    <dbReference type="NCBI Taxonomy" id="35525"/>
    <lineage>
        <taxon>Eukaryota</taxon>
        <taxon>Metazoa</taxon>
        <taxon>Ecdysozoa</taxon>
        <taxon>Arthropoda</taxon>
        <taxon>Crustacea</taxon>
        <taxon>Branchiopoda</taxon>
        <taxon>Diplostraca</taxon>
        <taxon>Cladocera</taxon>
        <taxon>Anomopoda</taxon>
        <taxon>Daphniidae</taxon>
        <taxon>Daphnia</taxon>
    </lineage>
</organism>
<protein>
    <recommendedName>
        <fullName evidence="2">Homologous recombination OB-fold protein OB-fold domain-containing protein</fullName>
    </recommendedName>
</protein>
<dbReference type="PANTHER" id="PTHR14523:SF1">
    <property type="entry name" value="HOMOLOGOUS RECOMBINATION OB-FOLD PROTEIN"/>
    <property type="match status" value="1"/>
</dbReference>
<keyword evidence="4" id="KW-1185">Reference proteome</keyword>
<evidence type="ECO:0000259" key="2">
    <source>
        <dbReference type="Pfam" id="PF15072"/>
    </source>
</evidence>
<dbReference type="PANTHER" id="PTHR14523">
    <property type="entry name" value="UNCHARACTERIZED PROTEIN C17ORF53 HOMOLOG"/>
    <property type="match status" value="1"/>
</dbReference>
<comment type="caution">
    <text evidence="3">The sequence shown here is derived from an EMBL/GenBank/DDBJ whole genome shotgun (WGS) entry which is preliminary data.</text>
</comment>
<evidence type="ECO:0000256" key="1">
    <source>
        <dbReference type="SAM" id="MobiDB-lite"/>
    </source>
</evidence>
<reference evidence="3 4" key="1">
    <citation type="journal article" date="2023" name="Nucleic Acids Res.">
        <title>The hologenome of Daphnia magna reveals possible DNA methylation and microbiome-mediated evolution of the host genome.</title>
        <authorList>
            <person name="Chaturvedi A."/>
            <person name="Li X."/>
            <person name="Dhandapani V."/>
            <person name="Marshall H."/>
            <person name="Kissane S."/>
            <person name="Cuenca-Cambronero M."/>
            <person name="Asole G."/>
            <person name="Calvet F."/>
            <person name="Ruiz-Romero M."/>
            <person name="Marangio P."/>
            <person name="Guigo R."/>
            <person name="Rago D."/>
            <person name="Mirbahai L."/>
            <person name="Eastwood N."/>
            <person name="Colbourne J.K."/>
            <person name="Zhou J."/>
            <person name="Mallon E."/>
            <person name="Orsini L."/>
        </authorList>
    </citation>
    <scope>NUCLEOTIDE SEQUENCE [LARGE SCALE GENOMIC DNA]</scope>
    <source>
        <strain evidence="3">LRV0_1</strain>
    </source>
</reference>
<evidence type="ECO:0000313" key="4">
    <source>
        <dbReference type="Proteomes" id="UP001234178"/>
    </source>
</evidence>
<proteinExistence type="predicted"/>
<name>A0ABR0AL61_9CRUS</name>
<evidence type="ECO:0000313" key="3">
    <source>
        <dbReference type="EMBL" id="KAK4025824.1"/>
    </source>
</evidence>
<dbReference type="EMBL" id="JAOYFB010000038">
    <property type="protein sequence ID" value="KAK4025824.1"/>
    <property type="molecule type" value="Genomic_DNA"/>
</dbReference>
<accession>A0ABR0AL61</accession>
<feature type="region of interest" description="Disordered" evidence="1">
    <location>
        <begin position="357"/>
        <end position="463"/>
    </location>
</feature>
<dbReference type="Pfam" id="PF15072">
    <property type="entry name" value="HROB"/>
    <property type="match status" value="1"/>
</dbReference>
<dbReference type="Proteomes" id="UP001234178">
    <property type="component" value="Unassembled WGS sequence"/>
</dbReference>
<dbReference type="InterPro" id="IPR028045">
    <property type="entry name" value="HROB"/>
</dbReference>
<dbReference type="InterPro" id="IPR058570">
    <property type="entry name" value="HROB_OB"/>
</dbReference>
<gene>
    <name evidence="3" type="ORF">OUZ56_014870</name>
</gene>
<feature type="compositionally biased region" description="Polar residues" evidence="1">
    <location>
        <begin position="399"/>
        <end position="433"/>
    </location>
</feature>
<sequence>MLGNDDSDEDFNFDLDEVVKLATQQNVKETVVSNHKAKELLHTSQLPKNDTGEDWGNDDDIFDEILEAENMGEVSHSSKTSQQDHAPSILREKLVHQCATRKVLDHTINSQESMYNPQEITKNVNVHEKPVHKIMEKGAAKFPGPAGLLSLTENKPKGKETKTNLQSMGNMDGLCCWDKALSLLRLKSSWESNKMNLQMVKKTIAPTAVYLTAPLLVVGVLRIEVAPIISHDVSCVLQDPTGEVKGRILQDVITDYGKLIRVGSILVLRRPSVLQMVPSCFVTVTKKCLIGIFSSQNNEITQLQKFAKEDLITWLTEPVVYGDPVMTGEEAKEAEETPLTLFTSAASAFAATSAIRPGATASTHKPYERPSTSSNYNRPRAPVNPTPRPVMNATPRLPISSTPRPSHNSIGQSSRPPTSNSNQFSYKSPSAIISTPRPAPYAPPTRSSPVPDATPTIPAQAKTCGNATDDHFLSQFLQGVDTDSLFDDF</sequence>
<feature type="domain" description="Homologous recombination OB-fold protein OB-fold" evidence="2">
    <location>
        <begin position="230"/>
        <end position="295"/>
    </location>
</feature>